<gene>
    <name evidence="1" type="ORF">MDUV_14560</name>
</gene>
<protein>
    <submittedName>
        <fullName evidence="1">Uncharacterized protein</fullName>
    </submittedName>
</protein>
<proteinExistence type="predicted"/>
<reference evidence="1 2" key="1">
    <citation type="journal article" date="2019" name="Emerg. Microbes Infect.">
        <title>Comprehensive subspecies identification of 175 nontuberculous mycobacteria species based on 7547 genomic profiles.</title>
        <authorList>
            <person name="Matsumoto Y."/>
            <person name="Kinjo T."/>
            <person name="Motooka D."/>
            <person name="Nabeya D."/>
            <person name="Jung N."/>
            <person name="Uechi K."/>
            <person name="Horii T."/>
            <person name="Iida T."/>
            <person name="Fujita J."/>
            <person name="Nakamura S."/>
        </authorList>
    </citation>
    <scope>NUCLEOTIDE SEQUENCE [LARGE SCALE GENOMIC DNA]</scope>
    <source>
        <strain evidence="1 2">JCM 6396</strain>
    </source>
</reference>
<keyword evidence="2" id="KW-1185">Reference proteome</keyword>
<evidence type="ECO:0000313" key="1">
    <source>
        <dbReference type="EMBL" id="BBX16596.1"/>
    </source>
</evidence>
<sequence>MPAEPGQQLPPAASPRHRIRRWLTERGPRQWWTAALVVTLAVAALFGGLDRVETDVTLFAPGEEFSDGQYTVTVHRARLVPELQTAGFTQAPEKPGRRYLGVVVTLRNDGTVSGRIDRELVLRGVANAEFVGVARLLDGSRAITLGPGLEEELAYVWELPEGQLVPGDSVTVRVSRKSLREGMVIYGEHYIDSDEYGQVVVEVAGPR</sequence>
<dbReference type="RefSeq" id="WP_098005705.1">
    <property type="nucleotide sequence ID" value="NZ_AP022563.1"/>
</dbReference>
<dbReference type="AlphaFoldDB" id="A0A7I7JXI3"/>
<organism evidence="1 2">
    <name type="scientific">Mycolicibacterium duvalii</name>
    <dbReference type="NCBI Taxonomy" id="39688"/>
    <lineage>
        <taxon>Bacteria</taxon>
        <taxon>Bacillati</taxon>
        <taxon>Actinomycetota</taxon>
        <taxon>Actinomycetes</taxon>
        <taxon>Mycobacteriales</taxon>
        <taxon>Mycobacteriaceae</taxon>
        <taxon>Mycolicibacterium</taxon>
    </lineage>
</organism>
<dbReference type="EMBL" id="AP022563">
    <property type="protein sequence ID" value="BBX16596.1"/>
    <property type="molecule type" value="Genomic_DNA"/>
</dbReference>
<name>A0A7I7JXI3_9MYCO</name>
<evidence type="ECO:0000313" key="2">
    <source>
        <dbReference type="Proteomes" id="UP000467006"/>
    </source>
</evidence>
<dbReference type="KEGG" id="mdu:MDUV_14560"/>
<dbReference type="OrthoDB" id="4714464at2"/>
<dbReference type="Proteomes" id="UP000467006">
    <property type="component" value="Chromosome"/>
</dbReference>
<accession>A0A7I7JXI3</accession>